<dbReference type="InterPro" id="IPR002893">
    <property type="entry name" value="Znf_MYND"/>
</dbReference>
<keyword evidence="7" id="KW-1185">Reference proteome</keyword>
<feature type="region of interest" description="Disordered" evidence="4">
    <location>
        <begin position="70"/>
        <end position="107"/>
    </location>
</feature>
<dbReference type="SUPFAM" id="SSF144232">
    <property type="entry name" value="HIT/MYND zinc finger-like"/>
    <property type="match status" value="1"/>
</dbReference>
<feature type="compositionally biased region" description="Low complexity" evidence="4">
    <location>
        <begin position="70"/>
        <end position="96"/>
    </location>
</feature>
<dbReference type="STRING" id="3088.A0A383VUG6"/>
<dbReference type="AlphaFoldDB" id="A0A383VUG6"/>
<evidence type="ECO:0000259" key="5">
    <source>
        <dbReference type="Pfam" id="PF01753"/>
    </source>
</evidence>
<name>A0A383VUG6_TETOB</name>
<evidence type="ECO:0000313" key="6">
    <source>
        <dbReference type="EMBL" id="SZX68513.1"/>
    </source>
</evidence>
<proteinExistence type="predicted"/>
<organism evidence="6 7">
    <name type="scientific">Tetradesmus obliquus</name>
    <name type="common">Green alga</name>
    <name type="synonym">Acutodesmus obliquus</name>
    <dbReference type="NCBI Taxonomy" id="3088"/>
    <lineage>
        <taxon>Eukaryota</taxon>
        <taxon>Viridiplantae</taxon>
        <taxon>Chlorophyta</taxon>
        <taxon>core chlorophytes</taxon>
        <taxon>Chlorophyceae</taxon>
        <taxon>CS clade</taxon>
        <taxon>Sphaeropleales</taxon>
        <taxon>Scenedesmaceae</taxon>
        <taxon>Tetradesmus</taxon>
    </lineage>
</organism>
<evidence type="ECO:0000313" key="7">
    <source>
        <dbReference type="Proteomes" id="UP000256970"/>
    </source>
</evidence>
<accession>A0A383VUG6</accession>
<sequence>MRAALNVWRIIDCLSPPSAAAAEAPTPTAAAAAAAAAAATVLTPTAAATAVEGAAGGLIAGGSAASWASTGNASSSRTATGTAGGSSSSSSSSISGHEGPTGNSSGSRQPVKWGYLLNLPQLNPRWTAAVAECQAAFKTLDQQLLVKEEDASSISDGLLMEKQGQRCVAVLGLCRQLAAAAPLPLLCNNPSCDNLAGVSEAAAASKACAGCRCRYCCAACQTADWHRHKHACRLLAAAGESCV</sequence>
<dbReference type="Proteomes" id="UP000256970">
    <property type="component" value="Unassembled WGS sequence"/>
</dbReference>
<dbReference type="GO" id="GO:0008270">
    <property type="term" value="F:zinc ion binding"/>
    <property type="evidence" value="ECO:0007669"/>
    <property type="project" value="UniProtKB-KW"/>
</dbReference>
<feature type="domain" description="MYND-type" evidence="5">
    <location>
        <begin position="203"/>
        <end position="232"/>
    </location>
</feature>
<dbReference type="EMBL" id="FNXT01000864">
    <property type="protein sequence ID" value="SZX68513.1"/>
    <property type="molecule type" value="Genomic_DNA"/>
</dbReference>
<evidence type="ECO:0000256" key="1">
    <source>
        <dbReference type="ARBA" id="ARBA00022723"/>
    </source>
</evidence>
<protein>
    <recommendedName>
        <fullName evidence="5">MYND-type domain-containing protein</fullName>
    </recommendedName>
</protein>
<gene>
    <name evidence="6" type="ORF">BQ4739_LOCUS8858</name>
</gene>
<keyword evidence="2" id="KW-0863">Zinc-finger</keyword>
<evidence type="ECO:0000256" key="4">
    <source>
        <dbReference type="SAM" id="MobiDB-lite"/>
    </source>
</evidence>
<evidence type="ECO:0000256" key="2">
    <source>
        <dbReference type="ARBA" id="ARBA00022771"/>
    </source>
</evidence>
<keyword evidence="1" id="KW-0479">Metal-binding</keyword>
<keyword evidence="3" id="KW-0862">Zinc</keyword>
<dbReference type="Pfam" id="PF01753">
    <property type="entry name" value="zf-MYND"/>
    <property type="match status" value="1"/>
</dbReference>
<evidence type="ECO:0000256" key="3">
    <source>
        <dbReference type="ARBA" id="ARBA00022833"/>
    </source>
</evidence>
<reference evidence="6 7" key="1">
    <citation type="submission" date="2016-10" db="EMBL/GenBank/DDBJ databases">
        <authorList>
            <person name="Cai Z."/>
        </authorList>
    </citation>
    <scope>NUCLEOTIDE SEQUENCE [LARGE SCALE GENOMIC DNA]</scope>
</reference>
<dbReference type="Gene3D" id="6.10.140.2220">
    <property type="match status" value="1"/>
</dbReference>